<name>A0ACB7PGM2_9PEZI</name>
<sequence length="225" mass="24932">MAPFGRFYTYADNYRVQRAQAIAAINGLTVEIVPDFQMGVTNRTPEFLTKFPLGKVPAFETSDGSLHLTEGHAIARFVAESGPKAGQLVGEDVKTRALIEQWSCFAEQELAANALPPVLMLVAKLEQYPYDEKRCNQHLAALERALGRVEAELKDGRQFLVGGQLTLADIMVVGVLQVAGRFFIDKEMRKNLPGVEAYVKRVMEVPEMKGAFGDLQLCETRVKAQ</sequence>
<keyword evidence="2" id="KW-1185">Reference proteome</keyword>
<protein>
    <submittedName>
        <fullName evidence="1">Glutathione S-transferase</fullName>
    </submittedName>
</protein>
<proteinExistence type="predicted"/>
<gene>
    <name evidence="1" type="ORF">F5144DRAFT_207156</name>
</gene>
<reference evidence="1 2" key="1">
    <citation type="journal article" date="2021" name="Nat. Commun.">
        <title>Genetic determinants of endophytism in the Arabidopsis root mycobiome.</title>
        <authorList>
            <person name="Mesny F."/>
            <person name="Miyauchi S."/>
            <person name="Thiergart T."/>
            <person name="Pickel B."/>
            <person name="Atanasova L."/>
            <person name="Karlsson M."/>
            <person name="Huettel B."/>
            <person name="Barry K.W."/>
            <person name="Haridas S."/>
            <person name="Chen C."/>
            <person name="Bauer D."/>
            <person name="Andreopoulos W."/>
            <person name="Pangilinan J."/>
            <person name="LaButti K."/>
            <person name="Riley R."/>
            <person name="Lipzen A."/>
            <person name="Clum A."/>
            <person name="Drula E."/>
            <person name="Henrissat B."/>
            <person name="Kohler A."/>
            <person name="Grigoriev I.V."/>
            <person name="Martin F.M."/>
            <person name="Hacquard S."/>
        </authorList>
    </citation>
    <scope>NUCLEOTIDE SEQUENCE [LARGE SCALE GENOMIC DNA]</scope>
    <source>
        <strain evidence="1 2">MPI-SDFR-AT-0079</strain>
    </source>
</reference>
<comment type="caution">
    <text evidence="1">The sequence shown here is derived from an EMBL/GenBank/DDBJ whole genome shotgun (WGS) entry which is preliminary data.</text>
</comment>
<evidence type="ECO:0000313" key="2">
    <source>
        <dbReference type="Proteomes" id="UP000724584"/>
    </source>
</evidence>
<dbReference type="EMBL" id="JAGIZQ010000003">
    <property type="protein sequence ID" value="KAH6637120.1"/>
    <property type="molecule type" value="Genomic_DNA"/>
</dbReference>
<dbReference type="Proteomes" id="UP000724584">
    <property type="component" value="Unassembled WGS sequence"/>
</dbReference>
<accession>A0ACB7PGM2</accession>
<organism evidence="1 2">
    <name type="scientific">Chaetomium tenue</name>
    <dbReference type="NCBI Taxonomy" id="1854479"/>
    <lineage>
        <taxon>Eukaryota</taxon>
        <taxon>Fungi</taxon>
        <taxon>Dikarya</taxon>
        <taxon>Ascomycota</taxon>
        <taxon>Pezizomycotina</taxon>
        <taxon>Sordariomycetes</taxon>
        <taxon>Sordariomycetidae</taxon>
        <taxon>Sordariales</taxon>
        <taxon>Chaetomiaceae</taxon>
        <taxon>Chaetomium</taxon>
    </lineage>
</organism>
<evidence type="ECO:0000313" key="1">
    <source>
        <dbReference type="EMBL" id="KAH6637120.1"/>
    </source>
</evidence>